<evidence type="ECO:0000259" key="9">
    <source>
        <dbReference type="Pfam" id="PF02878"/>
    </source>
</evidence>
<evidence type="ECO:0000256" key="3">
    <source>
        <dbReference type="ARBA" id="ARBA00022553"/>
    </source>
</evidence>
<evidence type="ECO:0000256" key="5">
    <source>
        <dbReference type="ARBA" id="ARBA00022842"/>
    </source>
</evidence>
<dbReference type="PANTHER" id="PTHR43771:SF2">
    <property type="entry name" value="PHOSPHOMANNOMUTASE_PHOSPHOGLUCOMUTASE"/>
    <property type="match status" value="1"/>
</dbReference>
<dbReference type="Gene3D" id="3.30.310.50">
    <property type="entry name" value="Alpha-D-phosphohexomutase, C-terminal domain"/>
    <property type="match status" value="1"/>
</dbReference>
<dbReference type="InterPro" id="IPR005846">
    <property type="entry name" value="A-D-PHexomutase_a/b/a-III"/>
</dbReference>
<dbReference type="GO" id="GO:0000287">
    <property type="term" value="F:magnesium ion binding"/>
    <property type="evidence" value="ECO:0007669"/>
    <property type="project" value="InterPro"/>
</dbReference>
<keyword evidence="3" id="KW-0597">Phosphoprotein</keyword>
<dbReference type="Pfam" id="PF00408">
    <property type="entry name" value="PGM_PMM_IV"/>
    <property type="match status" value="1"/>
</dbReference>
<evidence type="ECO:0000256" key="2">
    <source>
        <dbReference type="ARBA" id="ARBA00010231"/>
    </source>
</evidence>
<feature type="domain" description="Alpha-D-phosphohexomutase alpha/beta/alpha" evidence="9">
    <location>
        <begin position="10"/>
        <end position="130"/>
    </location>
</feature>
<feature type="domain" description="Alpha-D-phosphohexomutase alpha/beta/alpha" evidence="10">
    <location>
        <begin position="170"/>
        <end position="252"/>
    </location>
</feature>
<keyword evidence="4 7" id="KW-0479">Metal-binding</keyword>
<keyword evidence="13" id="KW-1185">Reference proteome</keyword>
<dbReference type="InterPro" id="IPR005845">
    <property type="entry name" value="A-D-PHexomutase_a/b/a-II"/>
</dbReference>
<dbReference type="GO" id="GO:0016868">
    <property type="term" value="F:intramolecular phosphotransferase activity"/>
    <property type="evidence" value="ECO:0007669"/>
    <property type="project" value="InterPro"/>
</dbReference>
<dbReference type="InterPro" id="IPR016055">
    <property type="entry name" value="A-D-PHexomutase_a/b/a-I/II/III"/>
</dbReference>
<dbReference type="RefSeq" id="WP_118863883.1">
    <property type="nucleotide sequence ID" value="NZ_QWLV01000003.1"/>
</dbReference>
<dbReference type="GO" id="GO:0005975">
    <property type="term" value="P:carbohydrate metabolic process"/>
    <property type="evidence" value="ECO:0007669"/>
    <property type="project" value="InterPro"/>
</dbReference>
<feature type="domain" description="Alpha-D-phosphohexomutase alpha/beta/alpha" evidence="11">
    <location>
        <begin position="256"/>
        <end position="365"/>
    </location>
</feature>
<dbReference type="PANTHER" id="PTHR43771">
    <property type="entry name" value="PHOSPHOMANNOMUTASE"/>
    <property type="match status" value="1"/>
</dbReference>
<dbReference type="CDD" id="cd03089">
    <property type="entry name" value="PMM_PGM"/>
    <property type="match status" value="1"/>
</dbReference>
<dbReference type="NCBIfam" id="NF046027">
    <property type="entry name" value="PhglucPhmanMutPgmG"/>
    <property type="match status" value="1"/>
</dbReference>
<dbReference type="InterPro" id="IPR036900">
    <property type="entry name" value="A-D-PHexomutase_C_sf"/>
</dbReference>
<feature type="domain" description="Alpha-D-phosphohexomutase C-terminal" evidence="8">
    <location>
        <begin position="372"/>
        <end position="447"/>
    </location>
</feature>
<dbReference type="Pfam" id="PF02879">
    <property type="entry name" value="PGM_PMM_II"/>
    <property type="match status" value="1"/>
</dbReference>
<evidence type="ECO:0000259" key="11">
    <source>
        <dbReference type="Pfam" id="PF02880"/>
    </source>
</evidence>
<protein>
    <submittedName>
        <fullName evidence="12">Phosphomannomutase/phosphoglucomutase</fullName>
    </submittedName>
</protein>
<evidence type="ECO:0000256" key="4">
    <source>
        <dbReference type="ARBA" id="ARBA00022723"/>
    </source>
</evidence>
<comment type="similarity">
    <text evidence="2 7">Belongs to the phosphohexose mutase family.</text>
</comment>
<reference evidence="12 13" key="1">
    <citation type="submission" date="2018-08" db="EMBL/GenBank/DDBJ databases">
        <title>The multiple taxonomic identification of Sphingomonas gilva.</title>
        <authorList>
            <person name="Zhu D."/>
            <person name="Zheng S."/>
        </authorList>
    </citation>
    <scope>NUCLEOTIDE SEQUENCE [LARGE SCALE GENOMIC DNA]</scope>
    <source>
        <strain evidence="12 13">ZDH117</strain>
    </source>
</reference>
<dbReference type="OrthoDB" id="9803322at2"/>
<evidence type="ECO:0000259" key="8">
    <source>
        <dbReference type="Pfam" id="PF00408"/>
    </source>
</evidence>
<evidence type="ECO:0000313" key="12">
    <source>
        <dbReference type="EMBL" id="RHW17618.1"/>
    </source>
</evidence>
<comment type="caution">
    <text evidence="12">The sequence shown here is derived from an EMBL/GenBank/DDBJ whole genome shotgun (WGS) entry which is preliminary data.</text>
</comment>
<evidence type="ECO:0000256" key="1">
    <source>
        <dbReference type="ARBA" id="ARBA00001946"/>
    </source>
</evidence>
<comment type="cofactor">
    <cofactor evidence="1">
        <name>Mg(2+)</name>
        <dbReference type="ChEBI" id="CHEBI:18420"/>
    </cofactor>
</comment>
<dbReference type="InterPro" id="IPR016066">
    <property type="entry name" value="A-D-PHexomutase_CS"/>
</dbReference>
<dbReference type="InterPro" id="IPR005841">
    <property type="entry name" value="Alpha-D-phosphohexomutase_SF"/>
</dbReference>
<proteinExistence type="inferred from homology"/>
<accession>A0A396RMM0</accession>
<dbReference type="SUPFAM" id="SSF53738">
    <property type="entry name" value="Phosphoglucomutase, first 3 domains"/>
    <property type="match status" value="3"/>
</dbReference>
<sequence length="462" mass="49907">MTHRFDPTSLREYDIRGVVGKTLGEADARAIGRGFATLVRRSGGTRVAVGRDGRKSSPALEAALVEGLTASGVDVVRIGLGPTPMLYYAEAVLEVDGGIQITGSHNPADYNGFKMVLQHKPFFGPQIQELGRMAAEGDWEEAETPGAVEDADIEDDYVGRLIAGYAGGAYRIGWDAGNGAAGAVIEKLVKLLPGEHHTLYTDIDGDFPNHHPDPTEEKNLADLKALVAEKQLDFGLAFDGDGDRIGAIDGEGRVIWGDQLLSILAEPVLRELPGATIIADVKASQALFDRVKELGGKPEMWKTGHSLIKSRMKETGAPLAGEMSGHIFFAHDYYGFDDAQYAAVRLIRAVHMIGKSMTEIRGAMPKFVNTPEMRFQVDEARKFAVVDEVLDRLEAEGADVNRTDGARVTTPDGWWLLRASNTQDVLVARAEARDQAGLDRLMAQIDAQLAASGLKRGPQAAH</sequence>
<name>A0A396RMM0_9SPHN</name>
<keyword evidence="5 7" id="KW-0460">Magnesium</keyword>
<organism evidence="12 13">
    <name type="scientific">Sphingomonas gilva</name>
    <dbReference type="NCBI Taxonomy" id="2305907"/>
    <lineage>
        <taxon>Bacteria</taxon>
        <taxon>Pseudomonadati</taxon>
        <taxon>Pseudomonadota</taxon>
        <taxon>Alphaproteobacteria</taxon>
        <taxon>Sphingomonadales</taxon>
        <taxon>Sphingomonadaceae</taxon>
        <taxon>Sphingomonas</taxon>
    </lineage>
</organism>
<dbReference type="Proteomes" id="UP000266693">
    <property type="component" value="Unassembled WGS sequence"/>
</dbReference>
<dbReference type="InterPro" id="IPR005843">
    <property type="entry name" value="A-D-PHexomutase_C"/>
</dbReference>
<dbReference type="SUPFAM" id="SSF55957">
    <property type="entry name" value="Phosphoglucomutase, C-terminal domain"/>
    <property type="match status" value="1"/>
</dbReference>
<evidence type="ECO:0000259" key="10">
    <source>
        <dbReference type="Pfam" id="PF02879"/>
    </source>
</evidence>
<dbReference type="Pfam" id="PF02880">
    <property type="entry name" value="PGM_PMM_III"/>
    <property type="match status" value="1"/>
</dbReference>
<dbReference type="AlphaFoldDB" id="A0A396RMM0"/>
<dbReference type="Gene3D" id="3.40.120.10">
    <property type="entry name" value="Alpha-D-Glucose-1,6-Bisphosphate, subunit A, domain 3"/>
    <property type="match status" value="3"/>
</dbReference>
<evidence type="ECO:0000256" key="6">
    <source>
        <dbReference type="ARBA" id="ARBA00023235"/>
    </source>
</evidence>
<dbReference type="Pfam" id="PF02878">
    <property type="entry name" value="PGM_PMM_I"/>
    <property type="match status" value="1"/>
</dbReference>
<keyword evidence="6" id="KW-0413">Isomerase</keyword>
<dbReference type="PROSITE" id="PS00710">
    <property type="entry name" value="PGM_PMM"/>
    <property type="match status" value="1"/>
</dbReference>
<dbReference type="InterPro" id="IPR005844">
    <property type="entry name" value="A-D-PHexomutase_a/b/a-I"/>
</dbReference>
<evidence type="ECO:0000256" key="7">
    <source>
        <dbReference type="RuleBase" id="RU004326"/>
    </source>
</evidence>
<dbReference type="EMBL" id="QWLV01000003">
    <property type="protein sequence ID" value="RHW17618.1"/>
    <property type="molecule type" value="Genomic_DNA"/>
</dbReference>
<gene>
    <name evidence="12" type="ORF">D1610_09195</name>
</gene>
<dbReference type="PRINTS" id="PR00509">
    <property type="entry name" value="PGMPMM"/>
</dbReference>
<evidence type="ECO:0000313" key="13">
    <source>
        <dbReference type="Proteomes" id="UP000266693"/>
    </source>
</evidence>